<gene>
    <name evidence="1" type="ORF">BQ8794_110287</name>
</gene>
<name>A0A1R3V0Q8_9HYPH</name>
<protein>
    <submittedName>
        <fullName evidence="1">Uncharacterized protein</fullName>
    </submittedName>
</protein>
<evidence type="ECO:0000313" key="2">
    <source>
        <dbReference type="Proteomes" id="UP000188388"/>
    </source>
</evidence>
<dbReference type="Proteomes" id="UP000188388">
    <property type="component" value="Unassembled WGS sequence"/>
</dbReference>
<accession>A0A1R3V0Q8</accession>
<keyword evidence="2" id="KW-1185">Reference proteome</keyword>
<reference evidence="2" key="1">
    <citation type="submission" date="2017-01" db="EMBL/GenBank/DDBJ databases">
        <authorList>
            <person name="Brunel B."/>
        </authorList>
    </citation>
    <scope>NUCLEOTIDE SEQUENCE [LARGE SCALE GENOMIC DNA]</scope>
</reference>
<evidence type="ECO:0000313" key="1">
    <source>
        <dbReference type="EMBL" id="SIT53481.1"/>
    </source>
</evidence>
<dbReference type="EMBL" id="FTPD01000003">
    <property type="protein sequence ID" value="SIT53481.1"/>
    <property type="molecule type" value="Genomic_DNA"/>
</dbReference>
<proteinExistence type="predicted"/>
<organism evidence="1 2">
    <name type="scientific">Mesorhizobium prunaredense</name>
    <dbReference type="NCBI Taxonomy" id="1631249"/>
    <lineage>
        <taxon>Bacteria</taxon>
        <taxon>Pseudomonadati</taxon>
        <taxon>Pseudomonadota</taxon>
        <taxon>Alphaproteobacteria</taxon>
        <taxon>Hyphomicrobiales</taxon>
        <taxon>Phyllobacteriaceae</taxon>
        <taxon>Mesorhizobium</taxon>
    </lineage>
</organism>
<dbReference type="AlphaFoldDB" id="A0A1R3V0Q8"/>
<sequence>MILSGYGGATRFSNADPWRVTALAGMVKFGDGFVDSLLPELRADSRG</sequence>